<dbReference type="EMBL" id="JACRSO010000002">
    <property type="protein sequence ID" value="MBC8528821.1"/>
    <property type="molecule type" value="Genomic_DNA"/>
</dbReference>
<dbReference type="SUPFAM" id="SSF81631">
    <property type="entry name" value="PAP/OAS1 substrate-binding domain"/>
    <property type="match status" value="1"/>
</dbReference>
<name>A0A926D076_9FIRM</name>
<protein>
    <submittedName>
        <fullName evidence="1">Aminoglycoside 6-adenylyltransferase</fullName>
    </submittedName>
</protein>
<evidence type="ECO:0000313" key="1">
    <source>
        <dbReference type="EMBL" id="MBC8528821.1"/>
    </source>
</evidence>
<organism evidence="1 2">
    <name type="scientific">Luoshenia tenuis</name>
    <dbReference type="NCBI Taxonomy" id="2763654"/>
    <lineage>
        <taxon>Bacteria</taxon>
        <taxon>Bacillati</taxon>
        <taxon>Bacillota</taxon>
        <taxon>Clostridia</taxon>
        <taxon>Christensenellales</taxon>
        <taxon>Christensenellaceae</taxon>
        <taxon>Luoshenia</taxon>
    </lineage>
</organism>
<dbReference type="AlphaFoldDB" id="A0A926D076"/>
<accession>A0A926D076</accession>
<dbReference type="Gene3D" id="3.30.460.10">
    <property type="entry name" value="Beta Polymerase, domain 2"/>
    <property type="match status" value="1"/>
</dbReference>
<sequence length="274" mass="32110">MSDRLNEILKQAQQDENVRSAVLYGSRVNCEIQPDPYQDYDLYFIVQTVERFDVSSISGVKLSFEPSRVYPELFPDECVYLMLFEDDSRVDLTVCTLKTFLEKHNKGELMRCLLDKDGKIPSLNQSDASGTWVSPMDEKTFQNTCSEFFWEIQNMVKGLKRDALSYAMFIRDISLRDMLNRLIDQCIGIRNDFKVSVGTLGKFRKNYLTQSEYDLYQKTYRSNTQQDRIDSLFYMLDLFSLMGKWVAAARRFDYPKDKEQVVRDYLQRAGLKGE</sequence>
<evidence type="ECO:0000313" key="2">
    <source>
        <dbReference type="Proteomes" id="UP000654279"/>
    </source>
</evidence>
<proteinExistence type="predicted"/>
<reference evidence="1" key="1">
    <citation type="submission" date="2020-08" db="EMBL/GenBank/DDBJ databases">
        <title>Genome public.</title>
        <authorList>
            <person name="Liu C."/>
            <person name="Sun Q."/>
        </authorList>
    </citation>
    <scope>NUCLEOTIDE SEQUENCE</scope>
    <source>
        <strain evidence="1">NSJ-44</strain>
    </source>
</reference>
<gene>
    <name evidence="1" type="ORF">H8699_05185</name>
</gene>
<dbReference type="Proteomes" id="UP000654279">
    <property type="component" value="Unassembled WGS sequence"/>
</dbReference>
<dbReference type="RefSeq" id="WP_249284779.1">
    <property type="nucleotide sequence ID" value="NZ_JACRSO010000002.1"/>
</dbReference>
<dbReference type="InterPro" id="IPR007530">
    <property type="entry name" value="Aminoglycoside_adenylylTfrase"/>
</dbReference>
<dbReference type="Pfam" id="PF04439">
    <property type="entry name" value="Adenyl_transf"/>
    <property type="match status" value="1"/>
</dbReference>
<dbReference type="InterPro" id="IPR043519">
    <property type="entry name" value="NT_sf"/>
</dbReference>
<dbReference type="SUPFAM" id="SSF81301">
    <property type="entry name" value="Nucleotidyltransferase"/>
    <property type="match status" value="1"/>
</dbReference>
<dbReference type="Gene3D" id="1.20.120.330">
    <property type="entry name" value="Nucleotidyltransferases domain 2"/>
    <property type="match status" value="1"/>
</dbReference>
<comment type="caution">
    <text evidence="1">The sequence shown here is derived from an EMBL/GenBank/DDBJ whole genome shotgun (WGS) entry which is preliminary data.</text>
</comment>
<keyword evidence="2" id="KW-1185">Reference proteome</keyword>